<protein>
    <submittedName>
        <fullName evidence="3">Uncharacterized protein YndB with AHSA1/START domain</fullName>
    </submittedName>
</protein>
<dbReference type="InterPro" id="IPR013538">
    <property type="entry name" value="ASHA1/2-like_C"/>
</dbReference>
<comment type="caution">
    <text evidence="3">The sequence shown here is derived from an EMBL/GenBank/DDBJ whole genome shotgun (WGS) entry which is preliminary data.</text>
</comment>
<accession>A0ABU1K0S5</accession>
<evidence type="ECO:0000256" key="1">
    <source>
        <dbReference type="ARBA" id="ARBA00006817"/>
    </source>
</evidence>
<dbReference type="Gene3D" id="3.30.530.20">
    <property type="match status" value="1"/>
</dbReference>
<dbReference type="SUPFAM" id="SSF55961">
    <property type="entry name" value="Bet v1-like"/>
    <property type="match status" value="1"/>
</dbReference>
<dbReference type="Proteomes" id="UP001262410">
    <property type="component" value="Unassembled WGS sequence"/>
</dbReference>
<organism evidence="3 4">
    <name type="scientific">Inquilinus ginsengisoli</name>
    <dbReference type="NCBI Taxonomy" id="363840"/>
    <lineage>
        <taxon>Bacteria</taxon>
        <taxon>Pseudomonadati</taxon>
        <taxon>Pseudomonadota</taxon>
        <taxon>Alphaproteobacteria</taxon>
        <taxon>Rhodospirillales</taxon>
        <taxon>Rhodospirillaceae</taxon>
        <taxon>Inquilinus</taxon>
    </lineage>
</organism>
<proteinExistence type="inferred from homology"/>
<sequence>MPADQNTTDRELVVTRVFDVPARFLFEAYSRPEHLRRWFGPRGWPLTLCEVDFRVGGRFRFAMTGPSGEQNTPFGGEYREIVLNRRIVFDNGFEEPDAPKMVMTVTLDEAPDGRTTTLTLHTLFASAAMREEYVGLGMKEGIDSGYDQLAEVVAELQAKSR</sequence>
<dbReference type="RefSeq" id="WP_309802017.1">
    <property type="nucleotide sequence ID" value="NZ_JAVDPW010000020.1"/>
</dbReference>
<evidence type="ECO:0000313" key="3">
    <source>
        <dbReference type="EMBL" id="MDR6294474.1"/>
    </source>
</evidence>
<gene>
    <name evidence="3" type="ORF">E9232_007028</name>
</gene>
<dbReference type="EMBL" id="JAVDPW010000020">
    <property type="protein sequence ID" value="MDR6294474.1"/>
    <property type="molecule type" value="Genomic_DNA"/>
</dbReference>
<dbReference type="Pfam" id="PF08327">
    <property type="entry name" value="AHSA1"/>
    <property type="match status" value="1"/>
</dbReference>
<name>A0ABU1K0S5_9PROT</name>
<feature type="domain" description="Activator of Hsp90 ATPase homologue 1/2-like C-terminal" evidence="2">
    <location>
        <begin position="19"/>
        <end position="153"/>
    </location>
</feature>
<keyword evidence="4" id="KW-1185">Reference proteome</keyword>
<evidence type="ECO:0000259" key="2">
    <source>
        <dbReference type="Pfam" id="PF08327"/>
    </source>
</evidence>
<evidence type="ECO:0000313" key="4">
    <source>
        <dbReference type="Proteomes" id="UP001262410"/>
    </source>
</evidence>
<dbReference type="InterPro" id="IPR023393">
    <property type="entry name" value="START-like_dom_sf"/>
</dbReference>
<comment type="similarity">
    <text evidence="1">Belongs to the AHA1 family.</text>
</comment>
<reference evidence="3 4" key="1">
    <citation type="submission" date="2023-07" db="EMBL/GenBank/DDBJ databases">
        <title>Sorghum-associated microbial communities from plants grown in Nebraska, USA.</title>
        <authorList>
            <person name="Schachtman D."/>
        </authorList>
    </citation>
    <scope>NUCLEOTIDE SEQUENCE [LARGE SCALE GENOMIC DNA]</scope>
    <source>
        <strain evidence="3 4">584</strain>
    </source>
</reference>